<name>A0A848IMY4_9BURK</name>
<reference evidence="2 3" key="1">
    <citation type="submission" date="2020-04" db="EMBL/GenBank/DDBJ databases">
        <title>Paraburkholderia sp. RP-4-7 isolated from soil.</title>
        <authorList>
            <person name="Dahal R.H."/>
        </authorList>
    </citation>
    <scope>NUCLEOTIDE SEQUENCE [LARGE SCALE GENOMIC DNA]</scope>
    <source>
        <strain evidence="2 3">RP-4-7</strain>
    </source>
</reference>
<dbReference type="Proteomes" id="UP000544134">
    <property type="component" value="Unassembled WGS sequence"/>
</dbReference>
<keyword evidence="1" id="KW-0472">Membrane</keyword>
<dbReference type="AlphaFoldDB" id="A0A848IMY4"/>
<dbReference type="EMBL" id="JABBGJ010000031">
    <property type="protein sequence ID" value="NMM01549.1"/>
    <property type="molecule type" value="Genomic_DNA"/>
</dbReference>
<accession>A0A848IMY4</accession>
<proteinExistence type="predicted"/>
<keyword evidence="3" id="KW-1185">Reference proteome</keyword>
<evidence type="ECO:0000313" key="2">
    <source>
        <dbReference type="EMBL" id="NMM01549.1"/>
    </source>
</evidence>
<gene>
    <name evidence="2" type="ORF">HHL24_26875</name>
</gene>
<evidence type="ECO:0000313" key="3">
    <source>
        <dbReference type="Proteomes" id="UP000544134"/>
    </source>
</evidence>
<evidence type="ECO:0000256" key="1">
    <source>
        <dbReference type="SAM" id="Phobius"/>
    </source>
</evidence>
<feature type="transmembrane region" description="Helical" evidence="1">
    <location>
        <begin position="138"/>
        <end position="156"/>
    </location>
</feature>
<feature type="transmembrane region" description="Helical" evidence="1">
    <location>
        <begin position="108"/>
        <end position="126"/>
    </location>
</feature>
<keyword evidence="1" id="KW-1133">Transmembrane helix</keyword>
<sequence>MEIIDIFVECPSGLNLSFRGALNADLDEIAVSEHLASIVRASCAPGEDAVISAFINDQWRTLALNDHGRFSVAPAGAVEEAEQSGLWRRISQPIVAPTSDQAQQLGRFLHALAVASLVGAIGLWHSTRFWTSGDVLSELNLCIAFVVTFYVGLRLTKGV</sequence>
<organism evidence="2 3">
    <name type="scientific">Paraburkholderia polaris</name>
    <dbReference type="NCBI Taxonomy" id="2728848"/>
    <lineage>
        <taxon>Bacteria</taxon>
        <taxon>Pseudomonadati</taxon>
        <taxon>Pseudomonadota</taxon>
        <taxon>Betaproteobacteria</taxon>
        <taxon>Burkholderiales</taxon>
        <taxon>Burkholderiaceae</taxon>
        <taxon>Paraburkholderia</taxon>
    </lineage>
</organism>
<dbReference type="RefSeq" id="WP_169488377.1">
    <property type="nucleotide sequence ID" value="NZ_JABBGJ010000031.1"/>
</dbReference>
<protein>
    <submittedName>
        <fullName evidence="2">Uncharacterized protein</fullName>
    </submittedName>
</protein>
<comment type="caution">
    <text evidence="2">The sequence shown here is derived from an EMBL/GenBank/DDBJ whole genome shotgun (WGS) entry which is preliminary data.</text>
</comment>
<keyword evidence="1" id="KW-0812">Transmembrane</keyword>